<evidence type="ECO:0000313" key="5">
    <source>
        <dbReference type="EMBL" id="TWU03884.1"/>
    </source>
</evidence>
<evidence type="ECO:0000256" key="2">
    <source>
        <dbReference type="ARBA" id="ARBA00022741"/>
    </source>
</evidence>
<protein>
    <submittedName>
        <fullName evidence="5">Aliphatic sulfonates import ATP-binding protein SsuB</fullName>
        <ecNumber evidence="5">3.6.3.-</ecNumber>
    </submittedName>
</protein>
<dbReference type="SUPFAM" id="SSF52540">
    <property type="entry name" value="P-loop containing nucleoside triphosphate hydrolases"/>
    <property type="match status" value="1"/>
</dbReference>
<evidence type="ECO:0000313" key="6">
    <source>
        <dbReference type="Proteomes" id="UP000316213"/>
    </source>
</evidence>
<evidence type="ECO:0000256" key="3">
    <source>
        <dbReference type="ARBA" id="ARBA00022840"/>
    </source>
</evidence>
<comment type="caution">
    <text evidence="5">The sequence shown here is derived from an EMBL/GenBank/DDBJ whole genome shotgun (WGS) entry which is preliminary data.</text>
</comment>
<dbReference type="PANTHER" id="PTHR42788:SF20">
    <property type="entry name" value="ABC TRANSPORTER ATP-BINDING PROTEIN"/>
    <property type="match status" value="1"/>
</dbReference>
<keyword evidence="2" id="KW-0547">Nucleotide-binding</keyword>
<accession>A0A5C6B0E1</accession>
<dbReference type="GO" id="GO:0005524">
    <property type="term" value="F:ATP binding"/>
    <property type="evidence" value="ECO:0007669"/>
    <property type="project" value="UniProtKB-KW"/>
</dbReference>
<dbReference type="SMART" id="SM00382">
    <property type="entry name" value="AAA"/>
    <property type="match status" value="1"/>
</dbReference>
<keyword evidence="1" id="KW-0813">Transport</keyword>
<dbReference type="Gene3D" id="3.40.50.300">
    <property type="entry name" value="P-loop containing nucleotide triphosphate hydrolases"/>
    <property type="match status" value="1"/>
</dbReference>
<keyword evidence="5" id="KW-0378">Hydrolase</keyword>
<reference evidence="5 6" key="1">
    <citation type="submission" date="2019-02" db="EMBL/GenBank/DDBJ databases">
        <title>Deep-cultivation of Planctomycetes and their phenomic and genomic characterization uncovers novel biology.</title>
        <authorList>
            <person name="Wiegand S."/>
            <person name="Jogler M."/>
            <person name="Boedeker C."/>
            <person name="Pinto D."/>
            <person name="Vollmers J."/>
            <person name="Rivas-Marin E."/>
            <person name="Kohn T."/>
            <person name="Peeters S.H."/>
            <person name="Heuer A."/>
            <person name="Rast P."/>
            <person name="Oberbeckmann S."/>
            <person name="Bunk B."/>
            <person name="Jeske O."/>
            <person name="Meyerdierks A."/>
            <person name="Storesund J.E."/>
            <person name="Kallscheuer N."/>
            <person name="Luecker S."/>
            <person name="Lage O.M."/>
            <person name="Pohl T."/>
            <person name="Merkel B.J."/>
            <person name="Hornburger P."/>
            <person name="Mueller R.-W."/>
            <person name="Bruemmer F."/>
            <person name="Labrenz M."/>
            <person name="Spormann A.M."/>
            <person name="Op Den Camp H."/>
            <person name="Overmann J."/>
            <person name="Amann R."/>
            <person name="Jetten M.S.M."/>
            <person name="Mascher T."/>
            <person name="Medema M.H."/>
            <person name="Devos D.P."/>
            <person name="Kaster A.-K."/>
            <person name="Ovreas L."/>
            <person name="Rohde M."/>
            <person name="Galperin M.Y."/>
            <person name="Jogler C."/>
        </authorList>
    </citation>
    <scope>NUCLEOTIDE SEQUENCE [LARGE SCALE GENOMIC DNA]</scope>
    <source>
        <strain evidence="5 6">Pla100</strain>
    </source>
</reference>
<dbReference type="InterPro" id="IPR003439">
    <property type="entry name" value="ABC_transporter-like_ATP-bd"/>
</dbReference>
<proteinExistence type="predicted"/>
<dbReference type="Pfam" id="PF00005">
    <property type="entry name" value="ABC_tran"/>
    <property type="match status" value="1"/>
</dbReference>
<sequence>MIRETNKKLKFTLSARHSPLVFPSRTYDLPESSPNPSATIQLRDATVRFPDGIDAVASVSLEIQPGERMAIVGPSGCGKTTLLRAIAGLQPLTYGTIERDQDESGFGSTSFVFQQPALLPWRRSLGNVMLPLELQNRNKLAGRQQPVDRAGRIEAAMKALGEVELTEAADLLPHQLSGGMRMRVSIARALVNQPNLLLLDEPFAALDDVLRMQLGDLVTRLWTTHGFTMVLVTHNIAEAIELCDRICVMHRGRVSVVLNNPVHTQHDFATKSADLRRMPRFGEFYGTVSDHLREVVRS</sequence>
<dbReference type="PROSITE" id="PS50893">
    <property type="entry name" value="ABC_TRANSPORTER_2"/>
    <property type="match status" value="1"/>
</dbReference>
<dbReference type="AlphaFoldDB" id="A0A5C6B0E1"/>
<evidence type="ECO:0000259" key="4">
    <source>
        <dbReference type="PROSITE" id="PS50893"/>
    </source>
</evidence>
<dbReference type="PROSITE" id="PS00211">
    <property type="entry name" value="ABC_TRANSPORTER_1"/>
    <property type="match status" value="1"/>
</dbReference>
<organism evidence="5 6">
    <name type="scientific">Neorhodopirellula pilleata</name>
    <dbReference type="NCBI Taxonomy" id="2714738"/>
    <lineage>
        <taxon>Bacteria</taxon>
        <taxon>Pseudomonadati</taxon>
        <taxon>Planctomycetota</taxon>
        <taxon>Planctomycetia</taxon>
        <taxon>Pirellulales</taxon>
        <taxon>Pirellulaceae</taxon>
        <taxon>Neorhodopirellula</taxon>
    </lineage>
</organism>
<dbReference type="InterPro" id="IPR027417">
    <property type="entry name" value="P-loop_NTPase"/>
</dbReference>
<dbReference type="Proteomes" id="UP000316213">
    <property type="component" value="Unassembled WGS sequence"/>
</dbReference>
<keyword evidence="3 5" id="KW-0067">ATP-binding</keyword>
<dbReference type="InterPro" id="IPR050166">
    <property type="entry name" value="ABC_transporter_ATP-bind"/>
</dbReference>
<dbReference type="GO" id="GO:0016887">
    <property type="term" value="F:ATP hydrolysis activity"/>
    <property type="evidence" value="ECO:0007669"/>
    <property type="project" value="InterPro"/>
</dbReference>
<dbReference type="InterPro" id="IPR003593">
    <property type="entry name" value="AAA+_ATPase"/>
</dbReference>
<gene>
    <name evidence="5" type="primary">ssuB</name>
    <name evidence="5" type="ORF">Pla100_08190</name>
</gene>
<evidence type="ECO:0000256" key="1">
    <source>
        <dbReference type="ARBA" id="ARBA00022448"/>
    </source>
</evidence>
<dbReference type="EC" id="3.6.3.-" evidence="5"/>
<dbReference type="PANTHER" id="PTHR42788">
    <property type="entry name" value="TAURINE IMPORT ATP-BINDING PROTEIN-RELATED"/>
    <property type="match status" value="1"/>
</dbReference>
<keyword evidence="6" id="KW-1185">Reference proteome</keyword>
<dbReference type="EMBL" id="SJPM01000001">
    <property type="protein sequence ID" value="TWU03884.1"/>
    <property type="molecule type" value="Genomic_DNA"/>
</dbReference>
<name>A0A5C6B0E1_9BACT</name>
<dbReference type="InterPro" id="IPR017871">
    <property type="entry name" value="ABC_transporter-like_CS"/>
</dbReference>
<feature type="domain" description="ABC transporter" evidence="4">
    <location>
        <begin position="40"/>
        <end position="276"/>
    </location>
</feature>